<dbReference type="GO" id="GO:0006813">
    <property type="term" value="P:potassium ion transport"/>
    <property type="evidence" value="ECO:0007669"/>
    <property type="project" value="UniProtKB-KW"/>
</dbReference>
<dbReference type="InterPro" id="IPR000272">
    <property type="entry name" value="Ion-transport_regulator_FXYD"/>
</dbReference>
<keyword evidence="8" id="KW-0915">Sodium</keyword>
<protein>
    <recommendedName>
        <fullName evidence="12">FXYD domain-containing ion transport regulator</fullName>
    </recommendedName>
</protein>
<dbReference type="PANTHER" id="PTHR14132">
    <property type="entry name" value="SODIUM/POTASSIUM-TRANSPORTING ATPASE SUBUNIT GAMMA"/>
    <property type="match status" value="1"/>
</dbReference>
<dbReference type="GO" id="GO:0006814">
    <property type="term" value="P:sodium ion transport"/>
    <property type="evidence" value="ECO:0007669"/>
    <property type="project" value="UniProtKB-KW"/>
</dbReference>
<sequence>WGYFGAVLGLILGYFWGNLGQFWAPTCPVPDYDSLRLGGLIVAGIFFVLGILLILSRRCRCKFDQQPKTGEPDEAEGPFRQSMRREWGSPKSPKIHPKIPQNSPQKNLLQKTQFPQISQH</sequence>
<keyword evidence="7" id="KW-0630">Potassium</keyword>
<comment type="subcellular location">
    <subcellularLocation>
        <location evidence="1">Membrane</location>
        <topology evidence="1">Single-pass membrane protein</topology>
    </subcellularLocation>
</comment>
<evidence type="ECO:0000256" key="2">
    <source>
        <dbReference type="ARBA" id="ARBA00005948"/>
    </source>
</evidence>
<dbReference type="CDD" id="cd20317">
    <property type="entry name" value="FXYD1"/>
    <property type="match status" value="1"/>
</dbReference>
<evidence type="ECO:0000313" key="14">
    <source>
        <dbReference type="Ensembl" id="ENSCPVP00000026352.1"/>
    </source>
</evidence>
<name>A0A8U8BVA4_GEOPR</name>
<reference evidence="14" key="2">
    <citation type="submission" date="2025-09" db="UniProtKB">
        <authorList>
            <consortium name="Ensembl"/>
        </authorList>
    </citation>
    <scope>IDENTIFICATION</scope>
</reference>
<comment type="caution">
    <text evidence="12">Lacks conserved residue(s) required for the propagation of feature annotation.</text>
</comment>
<keyword evidence="15" id="KW-1185">Reference proteome</keyword>
<dbReference type="PANTHER" id="PTHR14132:SF12">
    <property type="entry name" value="PHOSPHOLEMMAN"/>
    <property type="match status" value="1"/>
</dbReference>
<dbReference type="Ensembl" id="ENSCPVT00000028166.1">
    <property type="protein sequence ID" value="ENSCPVP00000026352.1"/>
    <property type="gene ID" value="ENSCPVG00000016918.1"/>
</dbReference>
<keyword evidence="9 12" id="KW-0406">Ion transport</keyword>
<dbReference type="Pfam" id="PF02038">
    <property type="entry name" value="ATP1G1_PLM_MAT8"/>
    <property type="match status" value="1"/>
</dbReference>
<evidence type="ECO:0000313" key="15">
    <source>
        <dbReference type="Proteomes" id="UP000694382"/>
    </source>
</evidence>
<evidence type="ECO:0000256" key="10">
    <source>
        <dbReference type="ARBA" id="ARBA00023136"/>
    </source>
</evidence>
<organism evidence="14 15">
    <name type="scientific">Geospiza parvula</name>
    <name type="common">Small tree-finch</name>
    <name type="synonym">Camarhynchus parvulus</name>
    <dbReference type="NCBI Taxonomy" id="87175"/>
    <lineage>
        <taxon>Eukaryota</taxon>
        <taxon>Metazoa</taxon>
        <taxon>Chordata</taxon>
        <taxon>Craniata</taxon>
        <taxon>Vertebrata</taxon>
        <taxon>Euteleostomi</taxon>
        <taxon>Archelosauria</taxon>
        <taxon>Archosauria</taxon>
        <taxon>Dinosauria</taxon>
        <taxon>Saurischia</taxon>
        <taxon>Theropoda</taxon>
        <taxon>Coelurosauria</taxon>
        <taxon>Aves</taxon>
        <taxon>Neognathae</taxon>
        <taxon>Neoaves</taxon>
        <taxon>Telluraves</taxon>
        <taxon>Australaves</taxon>
        <taxon>Passeriformes</taxon>
        <taxon>Thraupidae</taxon>
        <taxon>Camarhynchus</taxon>
    </lineage>
</organism>
<evidence type="ECO:0000256" key="7">
    <source>
        <dbReference type="ARBA" id="ARBA00022958"/>
    </source>
</evidence>
<feature type="transmembrane region" description="Helical" evidence="12">
    <location>
        <begin position="36"/>
        <end position="55"/>
    </location>
</feature>
<evidence type="ECO:0000256" key="3">
    <source>
        <dbReference type="ARBA" id="ARBA00022448"/>
    </source>
</evidence>
<evidence type="ECO:0000256" key="5">
    <source>
        <dbReference type="ARBA" id="ARBA00022607"/>
    </source>
</evidence>
<comment type="similarity">
    <text evidence="2 12">Belongs to the FXYD family.</text>
</comment>
<reference evidence="14" key="1">
    <citation type="submission" date="2025-08" db="UniProtKB">
        <authorList>
            <consortium name="Ensembl"/>
        </authorList>
    </citation>
    <scope>IDENTIFICATION</scope>
</reference>
<evidence type="ECO:0000256" key="9">
    <source>
        <dbReference type="ARBA" id="ARBA00023065"/>
    </source>
</evidence>
<evidence type="ECO:0000256" key="12">
    <source>
        <dbReference type="RuleBase" id="RU364131"/>
    </source>
</evidence>
<dbReference type="InterPro" id="IPR047281">
    <property type="entry name" value="PLM"/>
</dbReference>
<feature type="compositionally biased region" description="Polar residues" evidence="13">
    <location>
        <begin position="101"/>
        <end position="120"/>
    </location>
</feature>
<keyword evidence="6 12" id="KW-0812">Transmembrane</keyword>
<evidence type="ECO:0000256" key="13">
    <source>
        <dbReference type="SAM" id="MobiDB-lite"/>
    </source>
</evidence>
<evidence type="ECO:0000256" key="6">
    <source>
        <dbReference type="ARBA" id="ARBA00022692"/>
    </source>
</evidence>
<keyword evidence="11" id="KW-0739">Sodium transport</keyword>
<dbReference type="Gene3D" id="1.20.5.780">
    <property type="entry name" value="Single helix bin"/>
    <property type="match status" value="1"/>
</dbReference>
<dbReference type="GO" id="GO:0017080">
    <property type="term" value="F:sodium channel regulator activity"/>
    <property type="evidence" value="ECO:0007669"/>
    <property type="project" value="TreeGrafter"/>
</dbReference>
<dbReference type="GO" id="GO:0043269">
    <property type="term" value="P:regulation of monoatomic ion transport"/>
    <property type="evidence" value="ECO:0007669"/>
    <property type="project" value="InterPro"/>
</dbReference>
<feature type="transmembrane region" description="Helical" evidence="12">
    <location>
        <begin position="7"/>
        <end position="24"/>
    </location>
</feature>
<evidence type="ECO:0000256" key="1">
    <source>
        <dbReference type="ARBA" id="ARBA00004167"/>
    </source>
</evidence>
<dbReference type="GO" id="GO:0016020">
    <property type="term" value="C:membrane"/>
    <property type="evidence" value="ECO:0007669"/>
    <property type="project" value="UniProtKB-SubCell"/>
</dbReference>
<proteinExistence type="inferred from homology"/>
<keyword evidence="3 12" id="KW-0813">Transport</keyword>
<evidence type="ECO:0000256" key="8">
    <source>
        <dbReference type="ARBA" id="ARBA00023053"/>
    </source>
</evidence>
<keyword evidence="10 12" id="KW-0472">Membrane</keyword>
<keyword evidence="12" id="KW-1133">Transmembrane helix</keyword>
<evidence type="ECO:0000256" key="11">
    <source>
        <dbReference type="ARBA" id="ARBA00023201"/>
    </source>
</evidence>
<feature type="region of interest" description="Disordered" evidence="13">
    <location>
        <begin position="64"/>
        <end position="120"/>
    </location>
</feature>
<keyword evidence="4" id="KW-0633">Potassium transport</keyword>
<evidence type="ECO:0000256" key="4">
    <source>
        <dbReference type="ARBA" id="ARBA00022538"/>
    </source>
</evidence>
<keyword evidence="5" id="KW-0740">Sodium/potassium transport</keyword>
<dbReference type="Proteomes" id="UP000694382">
    <property type="component" value="Unassembled WGS sequence"/>
</dbReference>
<dbReference type="AlphaFoldDB" id="A0A8U8BVA4"/>
<accession>A0A8U8BVA4</accession>